<evidence type="ECO:0000256" key="6">
    <source>
        <dbReference type="ARBA" id="ARBA00023122"/>
    </source>
</evidence>
<dbReference type="InterPro" id="IPR000644">
    <property type="entry name" value="CBS_dom"/>
</dbReference>
<evidence type="ECO:0000256" key="9">
    <source>
        <dbReference type="SAM" id="Phobius"/>
    </source>
</evidence>
<reference evidence="11 12" key="1">
    <citation type="journal article" date="2018" name="Genome Biol. Evol.">
        <title>Cladogenesis and Genomic Streamlining in Extracellular Endosymbionts of Tropical Stink Bugs.</title>
        <authorList>
            <person name="Otero-Bravo A."/>
            <person name="Goffredi S."/>
            <person name="Sabree Z.L."/>
        </authorList>
    </citation>
    <scope>NUCLEOTIDE SEQUENCE [LARGE SCALE GENOMIC DNA]</scope>
    <source>
        <strain evidence="11 12">SoEE</strain>
    </source>
</reference>
<evidence type="ECO:0000256" key="7">
    <source>
        <dbReference type="ARBA" id="ARBA00023136"/>
    </source>
</evidence>
<dbReference type="InterPro" id="IPR005496">
    <property type="entry name" value="Integral_membrane_TerC"/>
</dbReference>
<evidence type="ECO:0000313" key="11">
    <source>
        <dbReference type="EMBL" id="PPI88179.1"/>
    </source>
</evidence>
<dbReference type="InterPro" id="IPR046342">
    <property type="entry name" value="CBS_dom_sf"/>
</dbReference>
<dbReference type="Gene3D" id="3.10.580.10">
    <property type="entry name" value="CBS-domain"/>
    <property type="match status" value="1"/>
</dbReference>
<dbReference type="EMBL" id="PDKT01000001">
    <property type="protein sequence ID" value="PPI88179.1"/>
    <property type="molecule type" value="Genomic_DNA"/>
</dbReference>
<dbReference type="CDD" id="cd04590">
    <property type="entry name" value="CBS_pair_CorC_HlyC_assoc"/>
    <property type="match status" value="1"/>
</dbReference>
<feature type="domain" description="CBS" evidence="10">
    <location>
        <begin position="302"/>
        <end position="363"/>
    </location>
</feature>
<feature type="transmembrane region" description="Helical" evidence="9">
    <location>
        <begin position="154"/>
        <end position="172"/>
    </location>
</feature>
<name>A0A2P5T0Q9_9GAMM</name>
<feature type="transmembrane region" description="Helical" evidence="9">
    <location>
        <begin position="125"/>
        <end position="148"/>
    </location>
</feature>
<dbReference type="Pfam" id="PF00571">
    <property type="entry name" value="CBS"/>
    <property type="match status" value="1"/>
</dbReference>
<sequence>MNIILNPSIWIGLLTLIVIEIVLGIDNLIFVTILTNNLPIKQRDKARVIGLSLALIMRLCLIVIISWLKTLNKFLWKLNSFNFSERNIILLIGGIFLIYKATIELHKKIKNNPKDILNSKKYSNFWLIVVQIVILDVVFSFDAIITAAGMMNDVFLMIIAVIIAVIVMFLASKPLINFINSHPNTGILCLSFLLIIGLSLVAESFNFYIHKSYLYSIIIFSIFIEILNQIANSNSISKKYLLNQDKSEIILQLMNIKNNLRCNSYNHNCIFSKKIKTKIVNREIYTIYNILMLYSQSIKNIMTPRDKISWIDVNEPIDIIQNKLIQTNYSLFPICHKQLDKIIGVIRAKDLLIKLKYKTNLASFACHQPITFALEGMNLFQLIDIIHNSKNDFVIVVNDFGVIQGIVTSFDILKTISNPFSIINKINKDFY</sequence>
<gene>
    <name evidence="11" type="ORF">CRV12_00885</name>
</gene>
<evidence type="ECO:0000256" key="3">
    <source>
        <dbReference type="ARBA" id="ARBA00022692"/>
    </source>
</evidence>
<dbReference type="PANTHER" id="PTHR22777">
    <property type="entry name" value="HEMOLYSIN-RELATED"/>
    <property type="match status" value="1"/>
</dbReference>
<feature type="domain" description="CBS" evidence="10">
    <location>
        <begin position="366"/>
        <end position="422"/>
    </location>
</feature>
<dbReference type="PROSITE" id="PS51371">
    <property type="entry name" value="CBS"/>
    <property type="match status" value="2"/>
</dbReference>
<evidence type="ECO:0000259" key="10">
    <source>
        <dbReference type="PROSITE" id="PS51371"/>
    </source>
</evidence>
<feature type="transmembrane region" description="Helical" evidence="9">
    <location>
        <begin position="88"/>
        <end position="105"/>
    </location>
</feature>
<protein>
    <recommendedName>
        <fullName evidence="10">CBS domain-containing protein</fullName>
    </recommendedName>
</protein>
<evidence type="ECO:0000256" key="4">
    <source>
        <dbReference type="ARBA" id="ARBA00022737"/>
    </source>
</evidence>
<dbReference type="AlphaFoldDB" id="A0A2P5T0Q9"/>
<keyword evidence="5 9" id="KW-1133">Transmembrane helix</keyword>
<dbReference type="InterPro" id="IPR044751">
    <property type="entry name" value="Ion_transp-like_CBS"/>
</dbReference>
<dbReference type="Pfam" id="PF03741">
    <property type="entry name" value="TerC"/>
    <property type="match status" value="1"/>
</dbReference>
<keyword evidence="4" id="KW-0677">Repeat</keyword>
<dbReference type="GO" id="GO:0005886">
    <property type="term" value="C:plasma membrane"/>
    <property type="evidence" value="ECO:0007669"/>
    <property type="project" value="TreeGrafter"/>
</dbReference>
<dbReference type="RefSeq" id="WP_136130788.1">
    <property type="nucleotide sequence ID" value="NZ_PDKT01000001.1"/>
</dbReference>
<evidence type="ECO:0000256" key="8">
    <source>
        <dbReference type="PROSITE-ProRule" id="PRU00703"/>
    </source>
</evidence>
<feature type="transmembrane region" description="Helical" evidence="9">
    <location>
        <begin position="46"/>
        <end position="68"/>
    </location>
</feature>
<keyword evidence="7 9" id="KW-0472">Membrane</keyword>
<keyword evidence="6 8" id="KW-0129">CBS domain</keyword>
<dbReference type="PANTHER" id="PTHR22777:SF15">
    <property type="entry name" value="UPF0053 INNER MEMBRANE PROTEIN YOAE"/>
    <property type="match status" value="1"/>
</dbReference>
<keyword evidence="3 9" id="KW-0812">Transmembrane</keyword>
<feature type="transmembrane region" description="Helical" evidence="9">
    <location>
        <begin position="213"/>
        <end position="231"/>
    </location>
</feature>
<evidence type="ECO:0000313" key="12">
    <source>
        <dbReference type="Proteomes" id="UP000296153"/>
    </source>
</evidence>
<feature type="transmembrane region" description="Helical" evidence="9">
    <location>
        <begin position="184"/>
        <end position="201"/>
    </location>
</feature>
<dbReference type="Proteomes" id="UP000296153">
    <property type="component" value="Unassembled WGS sequence"/>
</dbReference>
<proteinExistence type="inferred from homology"/>
<evidence type="ECO:0000256" key="5">
    <source>
        <dbReference type="ARBA" id="ARBA00022989"/>
    </source>
</evidence>
<evidence type="ECO:0000256" key="1">
    <source>
        <dbReference type="ARBA" id="ARBA00004370"/>
    </source>
</evidence>
<dbReference type="OrthoDB" id="9805314at2"/>
<comment type="similarity">
    <text evidence="2">Belongs to the UPF0053 family.</text>
</comment>
<comment type="subcellular location">
    <subcellularLocation>
        <location evidence="1">Membrane</location>
    </subcellularLocation>
</comment>
<feature type="transmembrane region" description="Helical" evidence="9">
    <location>
        <begin position="12"/>
        <end position="34"/>
    </location>
</feature>
<evidence type="ECO:0000256" key="2">
    <source>
        <dbReference type="ARBA" id="ARBA00006337"/>
    </source>
</evidence>
<dbReference type="SUPFAM" id="SSF54631">
    <property type="entry name" value="CBS-domain pair"/>
    <property type="match status" value="1"/>
</dbReference>
<accession>A0A2P5T0Q9</accession>
<comment type="caution">
    <text evidence="11">The sequence shown here is derived from an EMBL/GenBank/DDBJ whole genome shotgun (WGS) entry which is preliminary data.</text>
</comment>
<organism evidence="11 12">
    <name type="scientific">Candidatus Pantoea edessiphila</name>
    <dbReference type="NCBI Taxonomy" id="2044610"/>
    <lineage>
        <taxon>Bacteria</taxon>
        <taxon>Pseudomonadati</taxon>
        <taxon>Pseudomonadota</taxon>
        <taxon>Gammaproteobacteria</taxon>
        <taxon>Enterobacterales</taxon>
        <taxon>Erwiniaceae</taxon>
        <taxon>Pantoea</taxon>
    </lineage>
</organism>